<evidence type="ECO:0000256" key="1">
    <source>
        <dbReference type="SAM" id="Phobius"/>
    </source>
</evidence>
<protein>
    <submittedName>
        <fullName evidence="2">Uncharacterized protein</fullName>
    </submittedName>
</protein>
<reference evidence="2" key="1">
    <citation type="journal article" date="2014" name="Front. Microbiol.">
        <title>High frequency of phylogenetically diverse reductive dehalogenase-homologous genes in deep subseafloor sedimentary metagenomes.</title>
        <authorList>
            <person name="Kawai M."/>
            <person name="Futagami T."/>
            <person name="Toyoda A."/>
            <person name="Takaki Y."/>
            <person name="Nishi S."/>
            <person name="Hori S."/>
            <person name="Arai W."/>
            <person name="Tsubouchi T."/>
            <person name="Morono Y."/>
            <person name="Uchiyama I."/>
            <person name="Ito T."/>
            <person name="Fujiyama A."/>
            <person name="Inagaki F."/>
            <person name="Takami H."/>
        </authorList>
    </citation>
    <scope>NUCLEOTIDE SEQUENCE</scope>
    <source>
        <strain evidence="2">Expedition CK06-06</strain>
    </source>
</reference>
<keyword evidence="1" id="KW-1133">Transmembrane helix</keyword>
<dbReference type="EMBL" id="BARV01023577">
    <property type="protein sequence ID" value="GAI38349.1"/>
    <property type="molecule type" value="Genomic_DNA"/>
</dbReference>
<proteinExistence type="predicted"/>
<feature type="transmembrane region" description="Helical" evidence="1">
    <location>
        <begin position="7"/>
        <end position="28"/>
    </location>
</feature>
<evidence type="ECO:0000313" key="2">
    <source>
        <dbReference type="EMBL" id="GAI38349.1"/>
    </source>
</evidence>
<keyword evidence="1" id="KW-0472">Membrane</keyword>
<dbReference type="AlphaFoldDB" id="X1Q518"/>
<sequence length="61" mass="6501">MLSGGVGSILGAVLGALSIRVLYIGLAMMGISPYYFMIATGIPLIMAVASNIIVRRRVLYR</sequence>
<gene>
    <name evidence="2" type="ORF">S06H3_38658</name>
</gene>
<accession>X1Q518</accession>
<keyword evidence="1" id="KW-0812">Transmembrane</keyword>
<name>X1Q518_9ZZZZ</name>
<organism evidence="2">
    <name type="scientific">marine sediment metagenome</name>
    <dbReference type="NCBI Taxonomy" id="412755"/>
    <lineage>
        <taxon>unclassified sequences</taxon>
        <taxon>metagenomes</taxon>
        <taxon>ecological metagenomes</taxon>
    </lineage>
</organism>
<feature type="transmembrane region" description="Helical" evidence="1">
    <location>
        <begin position="34"/>
        <end position="54"/>
    </location>
</feature>
<comment type="caution">
    <text evidence="2">The sequence shown here is derived from an EMBL/GenBank/DDBJ whole genome shotgun (WGS) entry which is preliminary data.</text>
</comment>